<keyword evidence="8" id="KW-1185">Reference proteome</keyword>
<keyword evidence="2" id="KW-0805">Transcription regulation</keyword>
<evidence type="ECO:0000256" key="1">
    <source>
        <dbReference type="ARBA" id="ARBA00004123"/>
    </source>
</evidence>
<evidence type="ECO:0000256" key="4">
    <source>
        <dbReference type="ARBA" id="ARBA00023163"/>
    </source>
</evidence>
<dbReference type="GO" id="GO:0000981">
    <property type="term" value="F:DNA-binding transcription factor activity, RNA polymerase II-specific"/>
    <property type="evidence" value="ECO:0007669"/>
    <property type="project" value="InterPro"/>
</dbReference>
<evidence type="ECO:0000313" key="8">
    <source>
        <dbReference type="Proteomes" id="UP000325780"/>
    </source>
</evidence>
<comment type="subcellular location">
    <subcellularLocation>
        <location evidence="1">Nucleus</location>
    </subcellularLocation>
</comment>
<dbReference type="Proteomes" id="UP000325780">
    <property type="component" value="Unassembled WGS sequence"/>
</dbReference>
<dbReference type="SUPFAM" id="SSF57701">
    <property type="entry name" value="Zn2/Cys6 DNA-binding domain"/>
    <property type="match status" value="1"/>
</dbReference>
<evidence type="ECO:0000256" key="5">
    <source>
        <dbReference type="ARBA" id="ARBA00023242"/>
    </source>
</evidence>
<dbReference type="Pfam" id="PF00172">
    <property type="entry name" value="Zn_clus"/>
    <property type="match status" value="1"/>
</dbReference>
<dbReference type="PANTHER" id="PTHR37534:SF8">
    <property type="entry name" value="ZN(II)2CYS6 TRANSCRIPTION FACTOR (EUROFUNG)"/>
    <property type="match status" value="1"/>
</dbReference>
<accession>A0A5N6TM38</accession>
<keyword evidence="5" id="KW-0539">Nucleus</keyword>
<dbReference type="CDD" id="cd00067">
    <property type="entry name" value="GAL4"/>
    <property type="match status" value="1"/>
</dbReference>
<dbReference type="PANTHER" id="PTHR37534">
    <property type="entry name" value="TRANSCRIPTIONAL ACTIVATOR PROTEIN UGA3"/>
    <property type="match status" value="1"/>
</dbReference>
<dbReference type="PROSITE" id="PS50048">
    <property type="entry name" value="ZN2_CY6_FUNGAL_2"/>
    <property type="match status" value="1"/>
</dbReference>
<feature type="domain" description="Zn(2)-C6 fungal-type" evidence="6">
    <location>
        <begin position="4"/>
        <end position="32"/>
    </location>
</feature>
<dbReference type="OrthoDB" id="5130013at2759"/>
<keyword evidence="3" id="KW-0238">DNA-binding</keyword>
<dbReference type="AlphaFoldDB" id="A0A5N6TM38"/>
<name>A0A5N6TM38_ASPAV</name>
<dbReference type="InterPro" id="IPR021858">
    <property type="entry name" value="Fun_TF"/>
</dbReference>
<keyword evidence="4" id="KW-0804">Transcription</keyword>
<gene>
    <name evidence="7" type="ORF">BDV25DRAFT_35450</name>
</gene>
<organism evidence="7 8">
    <name type="scientific">Aspergillus avenaceus</name>
    <dbReference type="NCBI Taxonomy" id="36643"/>
    <lineage>
        <taxon>Eukaryota</taxon>
        <taxon>Fungi</taxon>
        <taxon>Dikarya</taxon>
        <taxon>Ascomycota</taxon>
        <taxon>Pezizomycotina</taxon>
        <taxon>Eurotiomycetes</taxon>
        <taxon>Eurotiomycetidae</taxon>
        <taxon>Eurotiales</taxon>
        <taxon>Aspergillaceae</taxon>
        <taxon>Aspergillus</taxon>
        <taxon>Aspergillus subgen. Circumdati</taxon>
    </lineage>
</organism>
<sequence length="506" mass="57135">MYNPCYTCRRRRVQCDQSGPPCKKCQKAEMECYDKRPLRWVKGVAIRGRLQGLSAKDASDASSELPLVPVPVKASALVKKGNAVKSELKLSPSLEAVHVSNLDRNARFYLDYYNDLICRLFIVYDSKENPFRNLISLALDDQVLMKAVLALAARHRANTGCSFENPVEKASTELINVHQDALSYKHQAIQGLARTLDDPEMASRDTTIASIFLLIFLDLLESGSDKWNFHLEGAKRLITNAQLQIEARPGSAQAPGRTIQEIRKFIIRQIHSIETLGAAFVRPKLLSGCTSLDQPDVVLEEPVEQSFLGCPDYLLKAIQCISAYRDAILDLHLHDDATLDTHSQDIAEVLGLIRDFDCYTWALGLPESHESPSRDTHSLSNLSRSYQLGALIYGQRVRDALLNETTSQDERILELIDVINVLREDRNLLKCILWPIFIAGLECREQGYRDFLITSLENFWADTNCLNAVNAAKALQSYWQKIDQEGISPSQWIFNIGDLDHDWLFI</sequence>
<reference evidence="7 8" key="1">
    <citation type="submission" date="2019-04" db="EMBL/GenBank/DDBJ databases">
        <title>Friends and foes A comparative genomics study of 23 Aspergillus species from section Flavi.</title>
        <authorList>
            <consortium name="DOE Joint Genome Institute"/>
            <person name="Kjaerbolling I."/>
            <person name="Vesth T."/>
            <person name="Frisvad J.C."/>
            <person name="Nybo J.L."/>
            <person name="Theobald S."/>
            <person name="Kildgaard S."/>
            <person name="Isbrandt T."/>
            <person name="Kuo A."/>
            <person name="Sato A."/>
            <person name="Lyhne E.K."/>
            <person name="Kogle M.E."/>
            <person name="Wiebenga A."/>
            <person name="Kun R.S."/>
            <person name="Lubbers R.J."/>
            <person name="Makela M.R."/>
            <person name="Barry K."/>
            <person name="Chovatia M."/>
            <person name="Clum A."/>
            <person name="Daum C."/>
            <person name="Haridas S."/>
            <person name="He G."/>
            <person name="LaButti K."/>
            <person name="Lipzen A."/>
            <person name="Mondo S."/>
            <person name="Riley R."/>
            <person name="Salamov A."/>
            <person name="Simmons B.A."/>
            <person name="Magnuson J.K."/>
            <person name="Henrissat B."/>
            <person name="Mortensen U.H."/>
            <person name="Larsen T.O."/>
            <person name="Devries R.P."/>
            <person name="Grigoriev I.V."/>
            <person name="Machida M."/>
            <person name="Baker S.E."/>
            <person name="Andersen M.R."/>
        </authorList>
    </citation>
    <scope>NUCLEOTIDE SEQUENCE [LARGE SCALE GENOMIC DNA]</scope>
    <source>
        <strain evidence="7 8">IBT 18842</strain>
    </source>
</reference>
<protein>
    <submittedName>
        <fullName evidence="7">Fungal-specific transcription factor domain-containing protein</fullName>
    </submittedName>
</protein>
<dbReference type="Gene3D" id="4.10.240.10">
    <property type="entry name" value="Zn(2)-C6 fungal-type DNA-binding domain"/>
    <property type="match status" value="1"/>
</dbReference>
<dbReference type="InterPro" id="IPR036864">
    <property type="entry name" value="Zn2-C6_fun-type_DNA-bd_sf"/>
</dbReference>
<dbReference type="GO" id="GO:0008270">
    <property type="term" value="F:zinc ion binding"/>
    <property type="evidence" value="ECO:0007669"/>
    <property type="project" value="InterPro"/>
</dbReference>
<dbReference type="InterPro" id="IPR001138">
    <property type="entry name" value="Zn2Cys6_DnaBD"/>
</dbReference>
<proteinExistence type="predicted"/>
<evidence type="ECO:0000256" key="2">
    <source>
        <dbReference type="ARBA" id="ARBA00023015"/>
    </source>
</evidence>
<evidence type="ECO:0000259" key="6">
    <source>
        <dbReference type="PROSITE" id="PS50048"/>
    </source>
</evidence>
<dbReference type="EMBL" id="ML742212">
    <property type="protein sequence ID" value="KAE8147350.1"/>
    <property type="molecule type" value="Genomic_DNA"/>
</dbReference>
<evidence type="ECO:0000256" key="3">
    <source>
        <dbReference type="ARBA" id="ARBA00023125"/>
    </source>
</evidence>
<dbReference type="GO" id="GO:0000976">
    <property type="term" value="F:transcription cis-regulatory region binding"/>
    <property type="evidence" value="ECO:0007669"/>
    <property type="project" value="TreeGrafter"/>
</dbReference>
<evidence type="ECO:0000313" key="7">
    <source>
        <dbReference type="EMBL" id="KAE8147350.1"/>
    </source>
</evidence>
<dbReference type="GO" id="GO:0045944">
    <property type="term" value="P:positive regulation of transcription by RNA polymerase II"/>
    <property type="evidence" value="ECO:0007669"/>
    <property type="project" value="TreeGrafter"/>
</dbReference>
<dbReference type="Pfam" id="PF11951">
    <property type="entry name" value="Fungal_trans_2"/>
    <property type="match status" value="1"/>
</dbReference>
<dbReference type="GO" id="GO:0005634">
    <property type="term" value="C:nucleus"/>
    <property type="evidence" value="ECO:0007669"/>
    <property type="project" value="UniProtKB-SubCell"/>
</dbReference>